<dbReference type="AlphaFoldDB" id="A0A7S4ZTP5"/>
<sequence>MSAICLSKTENDLVSKRFEQQSCRFRLVSDDVYGIAFTNFAGNLQPLIKAMDCPFSKGLIALVPGELVERETSRAVFAQADMGDVYDNGVSDIGHIRTHFSQSDN</sequence>
<geneLocation type="plasmid" evidence="1">
    <name>pC5.7c</name>
</geneLocation>
<evidence type="ECO:0000313" key="1">
    <source>
        <dbReference type="EMBL" id="QCL09373.1"/>
    </source>
</evidence>
<accession>A0A7S4ZTP5</accession>
<keyword evidence="1" id="KW-0614">Plasmid</keyword>
<name>A0A7S4ZTP5_RHIRH</name>
<proteinExistence type="predicted"/>
<reference evidence="1" key="1">
    <citation type="submission" date="2018-12" db="EMBL/GenBank/DDBJ databases">
        <title>Three Rhizobium rhizogenes strains isolated from the same crown gall tumor carry diverse plasmids.</title>
        <authorList>
            <person name="Pulawska J."/>
            <person name="Kuzmanovic N."/>
        </authorList>
    </citation>
    <scope>NUCLEOTIDE SEQUENCE</scope>
    <source>
        <strain evidence="1">C5.7</strain>
        <plasmid evidence="1">pC5.7c</plasmid>
    </source>
</reference>
<gene>
    <name evidence="1" type="ORF">pC5.7c_507</name>
</gene>
<protein>
    <submittedName>
        <fullName evidence="1">Uncharacterized protein</fullName>
    </submittedName>
</protein>
<organism evidence="1">
    <name type="scientific">Rhizobium rhizogenes</name>
    <name type="common">Agrobacterium rhizogenes</name>
    <dbReference type="NCBI Taxonomy" id="359"/>
    <lineage>
        <taxon>Bacteria</taxon>
        <taxon>Pseudomonadati</taxon>
        <taxon>Pseudomonadota</taxon>
        <taxon>Alphaproteobacteria</taxon>
        <taxon>Hyphomicrobiales</taxon>
        <taxon>Rhizobiaceae</taxon>
        <taxon>Rhizobium/Agrobacterium group</taxon>
        <taxon>Rhizobium</taxon>
    </lineage>
</organism>
<dbReference type="EMBL" id="MK318969">
    <property type="protein sequence ID" value="QCL09373.1"/>
    <property type="molecule type" value="Genomic_DNA"/>
</dbReference>